<dbReference type="STRING" id="81479.RA876_05360"/>
<proteinExistence type="predicted"/>
<dbReference type="InterPro" id="IPR002762">
    <property type="entry name" value="CbiX-like"/>
</dbReference>
<dbReference type="Gene3D" id="3.40.50.1400">
    <property type="match status" value="1"/>
</dbReference>
<keyword evidence="1" id="KW-0479">Metal-binding</keyword>
<evidence type="ECO:0000256" key="1">
    <source>
        <dbReference type="ARBA" id="ARBA00022723"/>
    </source>
</evidence>
<evidence type="ECO:0000256" key="2">
    <source>
        <dbReference type="ARBA" id="ARBA00023239"/>
    </source>
</evidence>
<dbReference type="Pfam" id="PF01903">
    <property type="entry name" value="CbiX"/>
    <property type="match status" value="1"/>
</dbReference>
<evidence type="ECO:0000313" key="3">
    <source>
        <dbReference type="EMBL" id="OLP05992.1"/>
    </source>
</evidence>
<dbReference type="CDD" id="cd03416">
    <property type="entry name" value="CbiX_SirB_N"/>
    <property type="match status" value="1"/>
</dbReference>
<dbReference type="InterPro" id="IPR050963">
    <property type="entry name" value="Sirohydro_Cobaltochel/CbiX"/>
</dbReference>
<keyword evidence="4" id="KW-1185">Reference proteome</keyword>
<evidence type="ECO:0000313" key="4">
    <source>
        <dbReference type="Proteomes" id="UP000185911"/>
    </source>
</evidence>
<dbReference type="Proteomes" id="UP000185911">
    <property type="component" value="Unassembled WGS sequence"/>
</dbReference>
<sequence>MNITATGTGIVLFAHGSRDPAWRLPLQAIAEQVQIQHGSPCRLAFLEFMQPDLPAALAELAAAGCQSLRVMPLFWAAGKHVTRDLTAMVDSFAAKHRELQLSVAKPLGDDAAVQAVIAHWAVRA</sequence>
<dbReference type="EC" id="4.99.1.3" evidence="3"/>
<dbReference type="PANTHER" id="PTHR33542">
    <property type="entry name" value="SIROHYDROCHLORIN FERROCHELATASE, CHLOROPLASTIC"/>
    <property type="match status" value="1"/>
</dbReference>
<dbReference type="SUPFAM" id="SSF53800">
    <property type="entry name" value="Chelatase"/>
    <property type="match status" value="1"/>
</dbReference>
<dbReference type="AlphaFoldDB" id="A0A1Q8YDA9"/>
<gene>
    <name evidence="3" type="primary">cbiX</name>
    <name evidence="3" type="ORF">BLL52_2221</name>
</gene>
<keyword evidence="2 3" id="KW-0456">Lyase</keyword>
<accession>A0A1Q8YDA9</accession>
<dbReference type="EMBL" id="MSYM01000013">
    <property type="protein sequence ID" value="OLP05992.1"/>
    <property type="molecule type" value="Genomic_DNA"/>
</dbReference>
<dbReference type="PANTHER" id="PTHR33542:SF5">
    <property type="entry name" value="FERROCHELATASE CHE1"/>
    <property type="match status" value="1"/>
</dbReference>
<reference evidence="3 4" key="1">
    <citation type="submission" date="2017-01" db="EMBL/GenBank/DDBJ databases">
        <title>Genome sequence of Rhodoferax antarcticus ANT.BR, a psychrophilic purple nonsulfur bacterium from an Antarctic microbial mat.</title>
        <authorList>
            <person name="Baker J."/>
            <person name="Riester C."/>
            <person name="Skinner B."/>
            <person name="Newell A."/>
            <person name="Swingley W."/>
            <person name="Madigan M."/>
            <person name="Jung D."/>
            <person name="Asao M."/>
            <person name="Chen M."/>
            <person name="Loughlin P."/>
            <person name="Pan H."/>
            <person name="Lin S."/>
            <person name="Li N."/>
            <person name="Shaw J."/>
            <person name="Prado M."/>
            <person name="Sherman C."/>
            <person name="Li X."/>
            <person name="Tang J."/>
            <person name="Blankenship R."/>
            <person name="Zhao T."/>
            <person name="Touchman J."/>
            <person name="Sattley M."/>
        </authorList>
    </citation>
    <scope>NUCLEOTIDE SEQUENCE [LARGE SCALE GENOMIC DNA]</scope>
    <source>
        <strain evidence="3 4">ANT.BR</strain>
    </source>
</reference>
<dbReference type="GO" id="GO:0016852">
    <property type="term" value="F:sirohydrochlorin cobaltochelatase activity"/>
    <property type="evidence" value="ECO:0007669"/>
    <property type="project" value="UniProtKB-EC"/>
</dbReference>
<protein>
    <submittedName>
        <fullName evidence="3">CbiX family protein</fullName>
        <ecNumber evidence="3">4.99.1.3</ecNumber>
    </submittedName>
</protein>
<organism evidence="3 4">
    <name type="scientific">Rhodoferax antarcticus ANT.BR</name>
    <dbReference type="NCBI Taxonomy" id="1111071"/>
    <lineage>
        <taxon>Bacteria</taxon>
        <taxon>Pseudomonadati</taxon>
        <taxon>Pseudomonadota</taxon>
        <taxon>Betaproteobacteria</taxon>
        <taxon>Burkholderiales</taxon>
        <taxon>Comamonadaceae</taxon>
        <taxon>Rhodoferax</taxon>
    </lineage>
</organism>
<name>A0A1Q8YDA9_9BURK</name>
<comment type="caution">
    <text evidence="3">The sequence shown here is derived from an EMBL/GenBank/DDBJ whole genome shotgun (WGS) entry which is preliminary data.</text>
</comment>
<dbReference type="GO" id="GO:0046872">
    <property type="term" value="F:metal ion binding"/>
    <property type="evidence" value="ECO:0007669"/>
    <property type="project" value="UniProtKB-KW"/>
</dbReference>